<dbReference type="InterPro" id="IPR042100">
    <property type="entry name" value="Bug_dom1"/>
</dbReference>
<dbReference type="PANTHER" id="PTHR42928:SF5">
    <property type="entry name" value="BLR1237 PROTEIN"/>
    <property type="match status" value="1"/>
</dbReference>
<comment type="similarity">
    <text evidence="1">Belongs to the UPF0065 (bug) family.</text>
</comment>
<dbReference type="Proteomes" id="UP000000374">
    <property type="component" value="Chromosome"/>
</dbReference>
<evidence type="ECO:0000256" key="1">
    <source>
        <dbReference type="ARBA" id="ARBA00006987"/>
    </source>
</evidence>
<dbReference type="PIRSF" id="PIRSF017082">
    <property type="entry name" value="YflP"/>
    <property type="match status" value="1"/>
</dbReference>
<reference evidence="3" key="1">
    <citation type="submission" date="2006-12" db="EMBL/GenBank/DDBJ databases">
        <title>Complete sequence of chromosome 1 of Verminephrobacter eiseniae EF01-2.</title>
        <authorList>
            <person name="Copeland A."/>
            <person name="Lucas S."/>
            <person name="Lapidus A."/>
            <person name="Barry K."/>
            <person name="Detter J.C."/>
            <person name="Glavina del Rio T."/>
            <person name="Dalin E."/>
            <person name="Tice H."/>
            <person name="Pitluck S."/>
            <person name="Chertkov O."/>
            <person name="Brettin T."/>
            <person name="Bruce D."/>
            <person name="Han C."/>
            <person name="Tapia R."/>
            <person name="Gilna P."/>
            <person name="Schmutz J."/>
            <person name="Larimer F."/>
            <person name="Land M."/>
            <person name="Hauser L."/>
            <person name="Kyrpides N."/>
            <person name="Kim E."/>
            <person name="Stahl D."/>
            <person name="Richardson P."/>
        </authorList>
    </citation>
    <scope>NUCLEOTIDE SEQUENCE [LARGE SCALE GENOMIC DNA]</scope>
    <source>
        <strain evidence="3">EF01-2</strain>
    </source>
</reference>
<protein>
    <submittedName>
        <fullName evidence="2">Uncharacterized protein UPF0065</fullName>
    </submittedName>
</protein>
<organism evidence="2 3">
    <name type="scientific">Verminephrobacter eiseniae (strain EF01-2)</name>
    <dbReference type="NCBI Taxonomy" id="391735"/>
    <lineage>
        <taxon>Bacteria</taxon>
        <taxon>Pseudomonadati</taxon>
        <taxon>Pseudomonadota</taxon>
        <taxon>Betaproteobacteria</taxon>
        <taxon>Burkholderiales</taxon>
        <taxon>Comamonadaceae</taxon>
        <taxon>Verminephrobacter</taxon>
    </lineage>
</organism>
<dbReference type="EMBL" id="CP000542">
    <property type="protein sequence ID" value="ABM60492.1"/>
    <property type="molecule type" value="Genomic_DNA"/>
</dbReference>
<dbReference type="STRING" id="391735.Veis_4800"/>
<dbReference type="Gene3D" id="3.40.190.10">
    <property type="entry name" value="Periplasmic binding protein-like II"/>
    <property type="match status" value="1"/>
</dbReference>
<evidence type="ECO:0000313" key="2">
    <source>
        <dbReference type="EMBL" id="ABM60492.1"/>
    </source>
</evidence>
<dbReference type="HOGENOM" id="CLU_045683_0_0_4"/>
<keyword evidence="3" id="KW-1185">Reference proteome</keyword>
<dbReference type="PANTHER" id="PTHR42928">
    <property type="entry name" value="TRICARBOXYLATE-BINDING PROTEIN"/>
    <property type="match status" value="1"/>
</dbReference>
<evidence type="ECO:0000313" key="3">
    <source>
        <dbReference type="Proteomes" id="UP000000374"/>
    </source>
</evidence>
<accession>A1WS85</accession>
<dbReference type="Pfam" id="PF03401">
    <property type="entry name" value="TctC"/>
    <property type="match status" value="1"/>
</dbReference>
<dbReference type="InterPro" id="IPR005064">
    <property type="entry name" value="BUG"/>
</dbReference>
<dbReference type="SUPFAM" id="SSF53850">
    <property type="entry name" value="Periplasmic binding protein-like II"/>
    <property type="match status" value="1"/>
</dbReference>
<dbReference type="KEGG" id="vei:Veis_4800"/>
<sequence length="358" mass="38282">MNFLALRLTARASSPMRQHRRMACIDRKTPGCRPGLAALACALAATWALHTGAGAQTVWPDKPVTLVIPFAAGGPTDVVARMLAIPMGKSLGQPVLVDNTVGAGGTIATTKVARAPANGNTVFLHHMGMSTAPALYKKLAFDPLKDFEYIGQVLDVPMTLLGRRDFPANNLQELLAYIRANQDKVALANAGLGAVSHLCGLLFMSQIGIELTTVPYKGTGPAMNDLLGGQVDLLCDQTTQTVPLIRDARVKVFGVTVPRRLTALPNVPTLDEQGLKGFDVKVWHGLYAPKGTPPEALKKLNTALRFALQDPVVKQRLADLSSDIPPADKITPEGLKTHLEAEIARWGPVIRKAGIYAD</sequence>
<name>A1WS85_VEREI</name>
<dbReference type="eggNOG" id="COG3181">
    <property type="taxonomic scope" value="Bacteria"/>
</dbReference>
<dbReference type="AlphaFoldDB" id="A1WS85"/>
<proteinExistence type="inferred from homology"/>
<dbReference type="Gene3D" id="3.40.190.150">
    <property type="entry name" value="Bordetella uptake gene, domain 1"/>
    <property type="match status" value="1"/>
</dbReference>
<gene>
    <name evidence="2" type="ordered locus">Veis_4800</name>
</gene>